<feature type="domain" description="SMB" evidence="3">
    <location>
        <begin position="145"/>
        <end position="182"/>
    </location>
</feature>
<dbReference type="PROSITE" id="PS50958">
    <property type="entry name" value="SMB_2"/>
    <property type="match status" value="1"/>
</dbReference>
<evidence type="ECO:0000313" key="5">
    <source>
        <dbReference type="Proteomes" id="UP000075604"/>
    </source>
</evidence>
<gene>
    <name evidence="4" type="ORF">BE04_35665</name>
</gene>
<name>A0A150Q801_SORCE</name>
<dbReference type="AlphaFoldDB" id="A0A150Q801"/>
<feature type="signal peptide" evidence="2">
    <location>
        <begin position="1"/>
        <end position="25"/>
    </location>
</feature>
<dbReference type="InterPro" id="IPR036024">
    <property type="entry name" value="Somatomedin_B-like_dom_sf"/>
</dbReference>
<proteinExistence type="predicted"/>
<feature type="chain" id="PRO_5007566367" description="SMB domain-containing protein" evidence="2">
    <location>
        <begin position="26"/>
        <end position="182"/>
    </location>
</feature>
<accession>A0A150Q801</accession>
<dbReference type="SUPFAM" id="SSF90188">
    <property type="entry name" value="Somatomedin B domain"/>
    <property type="match status" value="1"/>
</dbReference>
<dbReference type="EMBL" id="JELX01000583">
    <property type="protein sequence ID" value="KYF63748.1"/>
    <property type="molecule type" value="Genomic_DNA"/>
</dbReference>
<keyword evidence="2" id="KW-0732">Signal</keyword>
<keyword evidence="1" id="KW-1015">Disulfide bond</keyword>
<sequence length="182" mass="18831">MLTNVAVVLSSCVACALLGAAGCYAPAVDDTELAEGEAEAGDPSEDVGLSEDVGVAQEALTACDPVLPHGNSAFDSQFTTTIGCACHPWYTKSSYNVWHAGHGDCWPLGWASTDPNDCRVKVQVKNSGGFFNGECRAHIEDKLDPAASCVNRCGGQAPAGCYCDSLCSRIGDCCPDKASTCG</sequence>
<reference evidence="4 5" key="1">
    <citation type="submission" date="2014-02" db="EMBL/GenBank/DDBJ databases">
        <title>The small core and large imbalanced accessory genome model reveals a collaborative survival strategy of Sorangium cellulosum strains in nature.</title>
        <authorList>
            <person name="Han K."/>
            <person name="Peng R."/>
            <person name="Blom J."/>
            <person name="Li Y.-Z."/>
        </authorList>
    </citation>
    <scope>NUCLEOTIDE SEQUENCE [LARGE SCALE GENOMIC DNA]</scope>
    <source>
        <strain evidence="4 5">So0157-18</strain>
    </source>
</reference>
<dbReference type="Proteomes" id="UP000075604">
    <property type="component" value="Unassembled WGS sequence"/>
</dbReference>
<protein>
    <recommendedName>
        <fullName evidence="3">SMB domain-containing protein</fullName>
    </recommendedName>
</protein>
<organism evidence="4 5">
    <name type="scientific">Sorangium cellulosum</name>
    <name type="common">Polyangium cellulosum</name>
    <dbReference type="NCBI Taxonomy" id="56"/>
    <lineage>
        <taxon>Bacteria</taxon>
        <taxon>Pseudomonadati</taxon>
        <taxon>Myxococcota</taxon>
        <taxon>Polyangia</taxon>
        <taxon>Polyangiales</taxon>
        <taxon>Polyangiaceae</taxon>
        <taxon>Sorangium</taxon>
    </lineage>
</organism>
<comment type="caution">
    <text evidence="4">The sequence shown here is derived from an EMBL/GenBank/DDBJ whole genome shotgun (WGS) entry which is preliminary data.</text>
</comment>
<evidence type="ECO:0000256" key="1">
    <source>
        <dbReference type="ARBA" id="ARBA00023157"/>
    </source>
</evidence>
<dbReference type="Pfam" id="PF01033">
    <property type="entry name" value="Somatomedin_B"/>
    <property type="match status" value="1"/>
</dbReference>
<dbReference type="Gene3D" id="4.10.410.20">
    <property type="match status" value="1"/>
</dbReference>
<evidence type="ECO:0000256" key="2">
    <source>
        <dbReference type="SAM" id="SignalP"/>
    </source>
</evidence>
<evidence type="ECO:0000259" key="3">
    <source>
        <dbReference type="PROSITE" id="PS50958"/>
    </source>
</evidence>
<evidence type="ECO:0000313" key="4">
    <source>
        <dbReference type="EMBL" id="KYF63748.1"/>
    </source>
</evidence>
<dbReference type="InterPro" id="IPR001212">
    <property type="entry name" value="Somatomedin_B_dom"/>
</dbReference>